<dbReference type="OrthoDB" id="9781208at2"/>
<dbReference type="Gene3D" id="1.10.287.130">
    <property type="match status" value="1"/>
</dbReference>
<evidence type="ECO:0000256" key="3">
    <source>
        <dbReference type="ARBA" id="ARBA00022553"/>
    </source>
</evidence>
<keyword evidence="4" id="KW-1133">Transmembrane helix</keyword>
<evidence type="ECO:0000259" key="5">
    <source>
        <dbReference type="PROSITE" id="PS50109"/>
    </source>
</evidence>
<dbReference type="AlphaFoldDB" id="A0A4S1E294"/>
<proteinExistence type="predicted"/>
<evidence type="ECO:0000256" key="1">
    <source>
        <dbReference type="ARBA" id="ARBA00000085"/>
    </source>
</evidence>
<keyword evidence="3" id="KW-0597">Phosphoprotein</keyword>
<keyword evidence="4" id="KW-0472">Membrane</keyword>
<organism evidence="6 7">
    <name type="scientific">Flavivirga rizhaonensis</name>
    <dbReference type="NCBI Taxonomy" id="2559571"/>
    <lineage>
        <taxon>Bacteria</taxon>
        <taxon>Pseudomonadati</taxon>
        <taxon>Bacteroidota</taxon>
        <taxon>Flavobacteriia</taxon>
        <taxon>Flavobacteriales</taxon>
        <taxon>Flavobacteriaceae</taxon>
        <taxon>Flavivirga</taxon>
    </lineage>
</organism>
<dbReference type="PROSITE" id="PS50109">
    <property type="entry name" value="HIS_KIN"/>
    <property type="match status" value="1"/>
</dbReference>
<keyword evidence="7" id="KW-1185">Reference proteome</keyword>
<comment type="caution">
    <text evidence="6">The sequence shown here is derived from an EMBL/GenBank/DDBJ whole genome shotgun (WGS) entry which is preliminary data.</text>
</comment>
<keyword evidence="6" id="KW-0808">Transferase</keyword>
<keyword evidence="4" id="KW-0812">Transmembrane</keyword>
<dbReference type="InterPro" id="IPR005467">
    <property type="entry name" value="His_kinase_dom"/>
</dbReference>
<dbReference type="EMBL" id="SRSO01000002">
    <property type="protein sequence ID" value="TGV04473.1"/>
    <property type="molecule type" value="Genomic_DNA"/>
</dbReference>
<evidence type="ECO:0000256" key="2">
    <source>
        <dbReference type="ARBA" id="ARBA00012438"/>
    </source>
</evidence>
<dbReference type="Gene3D" id="3.30.565.10">
    <property type="entry name" value="Histidine kinase-like ATPase, C-terminal domain"/>
    <property type="match status" value="1"/>
</dbReference>
<evidence type="ECO:0000313" key="7">
    <source>
        <dbReference type="Proteomes" id="UP000307602"/>
    </source>
</evidence>
<dbReference type="SMART" id="SM00387">
    <property type="entry name" value="HATPase_c"/>
    <property type="match status" value="1"/>
</dbReference>
<comment type="catalytic activity">
    <reaction evidence="1">
        <text>ATP + protein L-histidine = ADP + protein N-phospho-L-histidine.</text>
        <dbReference type="EC" id="2.7.13.3"/>
    </reaction>
</comment>
<keyword evidence="6" id="KW-0418">Kinase</keyword>
<evidence type="ECO:0000256" key="4">
    <source>
        <dbReference type="SAM" id="Phobius"/>
    </source>
</evidence>
<dbReference type="EC" id="2.7.13.3" evidence="2"/>
<dbReference type="PANTHER" id="PTHR43547:SF2">
    <property type="entry name" value="HYBRID SIGNAL TRANSDUCTION HISTIDINE KINASE C"/>
    <property type="match status" value="1"/>
</dbReference>
<evidence type="ECO:0000313" key="6">
    <source>
        <dbReference type="EMBL" id="TGV04473.1"/>
    </source>
</evidence>
<feature type="transmembrane region" description="Helical" evidence="4">
    <location>
        <begin position="12"/>
        <end position="31"/>
    </location>
</feature>
<dbReference type="InterPro" id="IPR036097">
    <property type="entry name" value="HisK_dim/P_sf"/>
</dbReference>
<accession>A0A4S1E294</accession>
<dbReference type="RefSeq" id="WP_135875269.1">
    <property type="nucleotide sequence ID" value="NZ_SRSO01000002.1"/>
</dbReference>
<name>A0A4S1E294_9FLAO</name>
<dbReference type="Pfam" id="PF02518">
    <property type="entry name" value="HATPase_c"/>
    <property type="match status" value="1"/>
</dbReference>
<dbReference type="Proteomes" id="UP000307602">
    <property type="component" value="Unassembled WGS sequence"/>
</dbReference>
<dbReference type="InterPro" id="IPR003594">
    <property type="entry name" value="HATPase_dom"/>
</dbReference>
<dbReference type="PRINTS" id="PR00344">
    <property type="entry name" value="BCTRLSENSOR"/>
</dbReference>
<dbReference type="InterPro" id="IPR036890">
    <property type="entry name" value="HATPase_C_sf"/>
</dbReference>
<gene>
    <name evidence="6" type="ORF">EM932_02810</name>
</gene>
<reference evidence="6 7" key="1">
    <citation type="submission" date="2019-04" db="EMBL/GenBank/DDBJ databases">
        <authorList>
            <person name="Liu A."/>
        </authorList>
    </citation>
    <scope>NUCLEOTIDE SEQUENCE [LARGE SCALE GENOMIC DNA]</scope>
    <source>
        <strain evidence="6 7">RZ03</strain>
    </source>
</reference>
<dbReference type="InterPro" id="IPR004358">
    <property type="entry name" value="Sig_transdc_His_kin-like_C"/>
</dbReference>
<protein>
    <recommendedName>
        <fullName evidence="2">histidine kinase</fullName>
        <ecNumber evidence="2">2.7.13.3</ecNumber>
    </recommendedName>
</protein>
<dbReference type="SUPFAM" id="SSF55874">
    <property type="entry name" value="ATPase domain of HSP90 chaperone/DNA topoisomerase II/histidine kinase"/>
    <property type="match status" value="1"/>
</dbReference>
<sequence length="293" mass="33224">MTQLLSTHQYTVLIFLTLTVIILAIVFLLCVNEFRKNKTTLSKQLRQQSLQISSQEKALNFVKEIFIPIISHDYRLPLVSIKNTLSRVQLDENYKEQDFKKALKELDLQITNTLSFIDNILLCAKNKLIHGDDDLHLISIECLINRNIDLMKQPISEKHLKFFVSLSDALCEKQVLPVSIVDTAIRNLLSNAIKAAPKFSVIDINGSKQANNLIISVTDKGKGLTKYEIENLFEISLRTKAPLNNKLQLISSWGIGLQLVKNLLESCQGKIWVEPHRGMSQGTTFGFTVPIHE</sequence>
<dbReference type="GO" id="GO:0000155">
    <property type="term" value="F:phosphorelay sensor kinase activity"/>
    <property type="evidence" value="ECO:0007669"/>
    <property type="project" value="InterPro"/>
</dbReference>
<dbReference type="PANTHER" id="PTHR43547">
    <property type="entry name" value="TWO-COMPONENT HISTIDINE KINASE"/>
    <property type="match status" value="1"/>
</dbReference>
<dbReference type="SUPFAM" id="SSF47384">
    <property type="entry name" value="Homodimeric domain of signal transducing histidine kinase"/>
    <property type="match status" value="1"/>
</dbReference>
<feature type="domain" description="Histidine kinase" evidence="5">
    <location>
        <begin position="69"/>
        <end position="293"/>
    </location>
</feature>